<protein>
    <submittedName>
        <fullName evidence="1">Phage tail protein</fullName>
    </submittedName>
</protein>
<keyword evidence="2" id="KW-1185">Reference proteome</keyword>
<organism evidence="1 2">
    <name type="scientific">Pseudomonas asiatica</name>
    <dbReference type="NCBI Taxonomy" id="2219225"/>
    <lineage>
        <taxon>Bacteria</taxon>
        <taxon>Pseudomonadati</taxon>
        <taxon>Pseudomonadota</taxon>
        <taxon>Gammaproteobacteria</taxon>
        <taxon>Pseudomonadales</taxon>
        <taxon>Pseudomonadaceae</taxon>
        <taxon>Pseudomonas</taxon>
    </lineage>
</organism>
<dbReference type="RefSeq" id="WP_322491954.1">
    <property type="nucleotide sequence ID" value="NZ_JAXUBM010000032.1"/>
</dbReference>
<proteinExistence type="predicted"/>
<dbReference type="EMBL" id="JAXUBM010000032">
    <property type="protein sequence ID" value="MDZ5740956.1"/>
    <property type="molecule type" value="Genomic_DNA"/>
</dbReference>
<reference evidence="1 2" key="1">
    <citation type="submission" date="2023-11" db="EMBL/GenBank/DDBJ databases">
        <title>Draft genomes analysis of Pseudomonas asiatica isolated from milk, feces and farm soil of cows suffering from clinical mastitis.</title>
        <authorList>
            <person name="Rahman T."/>
            <person name="Das Z.C."/>
            <person name="Hoque M.N."/>
        </authorList>
    </citation>
    <scope>NUCLEOTIDE SEQUENCE [LARGE SCALE GENOMIC DNA]</scope>
    <source>
        <strain evidence="1 2">2F2</strain>
    </source>
</reference>
<name>A0ABU5L466_9PSED</name>
<evidence type="ECO:0000313" key="1">
    <source>
        <dbReference type="EMBL" id="MDZ5740956.1"/>
    </source>
</evidence>
<gene>
    <name evidence="1" type="ORF">SOW75_22485</name>
</gene>
<comment type="caution">
    <text evidence="1">The sequence shown here is derived from an EMBL/GenBank/DDBJ whole genome shotgun (WGS) entry which is preliminary data.</text>
</comment>
<sequence>MTVFFSPSTGFFYDDQVNSVIPGDAREIPADLRDYLLAQQAEGRQVVADANGNPTLAAAPPADPEVLAGIERQWRDAQLLATDGVVSRHRDELEEGVATTLTAEQYVELQAYRRRLRDWPADGEFPLIEHRPPAPAWLAAQLT</sequence>
<evidence type="ECO:0000313" key="2">
    <source>
        <dbReference type="Proteomes" id="UP001292116"/>
    </source>
</evidence>
<dbReference type="Proteomes" id="UP001292116">
    <property type="component" value="Unassembled WGS sequence"/>
</dbReference>
<accession>A0ABU5L466</accession>